<dbReference type="Pfam" id="PF02656">
    <property type="entry name" value="DUF202"/>
    <property type="match status" value="1"/>
</dbReference>
<evidence type="ECO:0000256" key="1">
    <source>
        <dbReference type="ARBA" id="ARBA00004651"/>
    </source>
</evidence>
<proteinExistence type="predicted"/>
<accession>A0A2W1LMD8</accession>
<evidence type="ECO:0000259" key="7">
    <source>
        <dbReference type="Pfam" id="PF02656"/>
    </source>
</evidence>
<keyword evidence="9" id="KW-1185">Reference proteome</keyword>
<sequence length="143" mass="15598">MKEVSFTIDNREVGTPVNQAKDQSAANGESRYVQQHLANERTYLAWIRTTVTVGGLGFLAAGVVFRSTRHESTGHTLAAVAGIAAVILAGVILFLATREYFQKRDGINSDTFRSSKGIIWFLFASLAVMDILLAVLVMLLLLP</sequence>
<dbReference type="OrthoDB" id="582337at2"/>
<evidence type="ECO:0000313" key="9">
    <source>
        <dbReference type="Proteomes" id="UP000249522"/>
    </source>
</evidence>
<keyword evidence="4 6" id="KW-1133">Transmembrane helix</keyword>
<dbReference type="EMBL" id="QKRB01000063">
    <property type="protein sequence ID" value="PZD92941.1"/>
    <property type="molecule type" value="Genomic_DNA"/>
</dbReference>
<gene>
    <name evidence="8" type="ORF">DNH61_25845</name>
</gene>
<dbReference type="Proteomes" id="UP000249522">
    <property type="component" value="Unassembled WGS sequence"/>
</dbReference>
<feature type="transmembrane region" description="Helical" evidence="6">
    <location>
        <begin position="43"/>
        <end position="65"/>
    </location>
</feature>
<reference evidence="8 9" key="1">
    <citation type="submission" date="2018-06" db="EMBL/GenBank/DDBJ databases">
        <title>Paenibacillus imtechensis sp. nov.</title>
        <authorList>
            <person name="Pinnaka A.K."/>
            <person name="Singh H."/>
            <person name="Kaur M."/>
        </authorList>
    </citation>
    <scope>NUCLEOTIDE SEQUENCE [LARGE SCALE GENOMIC DNA]</scope>
    <source>
        <strain evidence="8 9">SMB1</strain>
    </source>
</reference>
<feature type="transmembrane region" description="Helical" evidence="6">
    <location>
        <begin position="117"/>
        <end position="142"/>
    </location>
</feature>
<dbReference type="PANTHER" id="PTHR34187">
    <property type="entry name" value="FGR18P"/>
    <property type="match status" value="1"/>
</dbReference>
<comment type="caution">
    <text evidence="8">The sequence shown here is derived from an EMBL/GenBank/DDBJ whole genome shotgun (WGS) entry which is preliminary data.</text>
</comment>
<protein>
    <submittedName>
        <fullName evidence="8">DUF202 domain-containing protein</fullName>
    </submittedName>
</protein>
<evidence type="ECO:0000256" key="2">
    <source>
        <dbReference type="ARBA" id="ARBA00022475"/>
    </source>
</evidence>
<evidence type="ECO:0000256" key="5">
    <source>
        <dbReference type="ARBA" id="ARBA00023136"/>
    </source>
</evidence>
<evidence type="ECO:0000313" key="8">
    <source>
        <dbReference type="EMBL" id="PZD92941.1"/>
    </source>
</evidence>
<comment type="subcellular location">
    <subcellularLocation>
        <location evidence="1">Cell membrane</location>
        <topology evidence="1">Multi-pass membrane protein</topology>
    </subcellularLocation>
</comment>
<feature type="transmembrane region" description="Helical" evidence="6">
    <location>
        <begin position="77"/>
        <end position="97"/>
    </location>
</feature>
<name>A0A2W1LMD8_9BACL</name>
<dbReference type="AlphaFoldDB" id="A0A2W1LMD8"/>
<feature type="domain" description="DUF202" evidence="7">
    <location>
        <begin position="35"/>
        <end position="104"/>
    </location>
</feature>
<keyword evidence="2" id="KW-1003">Cell membrane</keyword>
<keyword evidence="3 6" id="KW-0812">Transmembrane</keyword>
<organism evidence="8 9">
    <name type="scientific">Paenibacillus sambharensis</name>
    <dbReference type="NCBI Taxonomy" id="1803190"/>
    <lineage>
        <taxon>Bacteria</taxon>
        <taxon>Bacillati</taxon>
        <taxon>Bacillota</taxon>
        <taxon>Bacilli</taxon>
        <taxon>Bacillales</taxon>
        <taxon>Paenibacillaceae</taxon>
        <taxon>Paenibacillus</taxon>
    </lineage>
</organism>
<evidence type="ECO:0000256" key="6">
    <source>
        <dbReference type="SAM" id="Phobius"/>
    </source>
</evidence>
<dbReference type="InterPro" id="IPR003807">
    <property type="entry name" value="DUF202"/>
</dbReference>
<dbReference type="PANTHER" id="PTHR34187:SF2">
    <property type="entry name" value="DUF202 DOMAIN-CONTAINING PROTEIN"/>
    <property type="match status" value="1"/>
</dbReference>
<evidence type="ECO:0000256" key="3">
    <source>
        <dbReference type="ARBA" id="ARBA00022692"/>
    </source>
</evidence>
<dbReference type="GO" id="GO:0005886">
    <property type="term" value="C:plasma membrane"/>
    <property type="evidence" value="ECO:0007669"/>
    <property type="project" value="UniProtKB-SubCell"/>
</dbReference>
<dbReference type="InterPro" id="IPR052053">
    <property type="entry name" value="IM_YidH-like"/>
</dbReference>
<keyword evidence="5 6" id="KW-0472">Membrane</keyword>
<evidence type="ECO:0000256" key="4">
    <source>
        <dbReference type="ARBA" id="ARBA00022989"/>
    </source>
</evidence>